<comment type="caution">
    <text evidence="2">The sequence shown here is derived from an EMBL/GenBank/DDBJ whole genome shotgun (WGS) entry which is preliminary data.</text>
</comment>
<accession>A0ABT8U0K4</accession>
<keyword evidence="3" id="KW-1185">Reference proteome</keyword>
<gene>
    <name evidence="2" type="ORF">QWJ41_20615</name>
</gene>
<dbReference type="Gene3D" id="3.40.50.150">
    <property type="entry name" value="Vaccinia Virus protein VP39"/>
    <property type="match status" value="1"/>
</dbReference>
<reference evidence="2" key="1">
    <citation type="submission" date="2023-06" db="EMBL/GenBank/DDBJ databases">
        <title>Genome sequence of Nocardioides sp. SOB44.</title>
        <authorList>
            <person name="Zhang G."/>
        </authorList>
    </citation>
    <scope>NUCLEOTIDE SEQUENCE</scope>
    <source>
        <strain evidence="2">SOB44</strain>
    </source>
</reference>
<dbReference type="Pfam" id="PF08241">
    <property type="entry name" value="Methyltransf_11"/>
    <property type="match status" value="1"/>
</dbReference>
<proteinExistence type="predicted"/>
<dbReference type="GO" id="GO:0032259">
    <property type="term" value="P:methylation"/>
    <property type="evidence" value="ECO:0007669"/>
    <property type="project" value="UniProtKB-KW"/>
</dbReference>
<dbReference type="InterPro" id="IPR029063">
    <property type="entry name" value="SAM-dependent_MTases_sf"/>
</dbReference>
<feature type="domain" description="Methyltransferase type 11" evidence="1">
    <location>
        <begin position="62"/>
        <end position="161"/>
    </location>
</feature>
<name>A0ABT8U0K4_9ACTN</name>
<evidence type="ECO:0000313" key="3">
    <source>
        <dbReference type="Proteomes" id="UP001168363"/>
    </source>
</evidence>
<dbReference type="PANTHER" id="PTHR43591">
    <property type="entry name" value="METHYLTRANSFERASE"/>
    <property type="match status" value="1"/>
</dbReference>
<evidence type="ECO:0000313" key="2">
    <source>
        <dbReference type="EMBL" id="MDO3398132.1"/>
    </source>
</evidence>
<organism evidence="2 3">
    <name type="scientific">Nocardioides cremeus</name>
    <dbReference type="NCBI Taxonomy" id="3058044"/>
    <lineage>
        <taxon>Bacteria</taxon>
        <taxon>Bacillati</taxon>
        <taxon>Actinomycetota</taxon>
        <taxon>Actinomycetes</taxon>
        <taxon>Propionibacteriales</taxon>
        <taxon>Nocardioidaceae</taxon>
        <taxon>Nocardioides</taxon>
    </lineage>
</organism>
<dbReference type="RefSeq" id="WP_302710344.1">
    <property type="nucleotide sequence ID" value="NZ_JAULSC010000050.1"/>
</dbReference>
<dbReference type="PANTHER" id="PTHR43591:SF24">
    <property type="entry name" value="2-METHOXY-6-POLYPRENYL-1,4-BENZOQUINOL METHYLASE, MITOCHONDRIAL"/>
    <property type="match status" value="1"/>
</dbReference>
<dbReference type="CDD" id="cd02440">
    <property type="entry name" value="AdoMet_MTases"/>
    <property type="match status" value="1"/>
</dbReference>
<keyword evidence="2" id="KW-0489">Methyltransferase</keyword>
<protein>
    <submittedName>
        <fullName evidence="2">Methyltransferase domain-containing protein</fullName>
    </submittedName>
</protein>
<evidence type="ECO:0000259" key="1">
    <source>
        <dbReference type="Pfam" id="PF08241"/>
    </source>
</evidence>
<dbReference type="GO" id="GO:0008168">
    <property type="term" value="F:methyltransferase activity"/>
    <property type="evidence" value="ECO:0007669"/>
    <property type="project" value="UniProtKB-KW"/>
</dbReference>
<keyword evidence="2" id="KW-0808">Transferase</keyword>
<dbReference type="InterPro" id="IPR013216">
    <property type="entry name" value="Methyltransf_11"/>
</dbReference>
<dbReference type="Proteomes" id="UP001168363">
    <property type="component" value="Unassembled WGS sequence"/>
</dbReference>
<dbReference type="EMBL" id="JAULSC010000050">
    <property type="protein sequence ID" value="MDO3398132.1"/>
    <property type="molecule type" value="Genomic_DNA"/>
</dbReference>
<dbReference type="SUPFAM" id="SSF53335">
    <property type="entry name" value="S-adenosyl-L-methionine-dependent methyltransferases"/>
    <property type="match status" value="1"/>
</dbReference>
<sequence>MSTTTPVPPTFDPQQFKATTRAQWEQAAEAWHRWGPAIERWLGAATEAMLDDARLEPGSRVVDVAAGAGGQTLAAAQRVAPGGHVLATDISPTILRYADGAAAEAGLAEVVSTLEADGEDLSAVPNASVDAAISRVGLIYFPDQRQALSEMCRVVRPGGRISSVVYSTPERNGFFAVPVGIIRRIAGLPAPAPGLPGPFSLGQPGVAESAYAEAGLEDITVTTVDSPVRMGSAAECVRFEKDSFGALHQMLSAVGEAERVAAWQEIEASLGRFEAEDGFVGPCEMLVVSGTRRQG</sequence>